<accession>A0A084QCS1</accession>
<protein>
    <submittedName>
        <fullName evidence="2">Uncharacterized protein</fullName>
    </submittedName>
</protein>
<dbReference type="STRING" id="1283841.A0A084QCS1"/>
<dbReference type="EMBL" id="KL660836">
    <property type="protein sequence ID" value="KFA61756.1"/>
    <property type="molecule type" value="Genomic_DNA"/>
</dbReference>
<organism evidence="2 3">
    <name type="scientific">Stachybotrys chlorohalonatus (strain IBT 40285)</name>
    <dbReference type="NCBI Taxonomy" id="1283841"/>
    <lineage>
        <taxon>Eukaryota</taxon>
        <taxon>Fungi</taxon>
        <taxon>Dikarya</taxon>
        <taxon>Ascomycota</taxon>
        <taxon>Pezizomycotina</taxon>
        <taxon>Sordariomycetes</taxon>
        <taxon>Hypocreomycetidae</taxon>
        <taxon>Hypocreales</taxon>
        <taxon>Stachybotryaceae</taxon>
        <taxon>Stachybotrys</taxon>
    </lineage>
</organism>
<sequence>MDHLTEAQRQLAIQTTQLRDQDPNVLPIERVWIGGFGADTDVTMNALEKTKEQIRTMCSDIRTHLPLPSGKLSQQGWKLMDPESTIRSSLSPDENAREARDVSVSSGTTRIVHPPHAPLGRDVGVRGTQCANRLFTKAQEARARARGSRTPFQYDFPSTETSYRQQHQEGLAFSHIKVAPWKSLLKLWKIDDPKEV</sequence>
<reference evidence="2 3" key="1">
    <citation type="journal article" date="2014" name="BMC Genomics">
        <title>Comparative genome sequencing reveals chemotype-specific gene clusters in the toxigenic black mold Stachybotrys.</title>
        <authorList>
            <person name="Semeiks J."/>
            <person name="Borek D."/>
            <person name="Otwinowski Z."/>
            <person name="Grishin N.V."/>
        </authorList>
    </citation>
    <scope>NUCLEOTIDE SEQUENCE [LARGE SCALE GENOMIC DNA]</scope>
    <source>
        <strain evidence="2 3">IBT 40285</strain>
    </source>
</reference>
<evidence type="ECO:0000256" key="1">
    <source>
        <dbReference type="SAM" id="MobiDB-lite"/>
    </source>
</evidence>
<dbReference type="Proteomes" id="UP000028524">
    <property type="component" value="Unassembled WGS sequence"/>
</dbReference>
<feature type="region of interest" description="Disordered" evidence="1">
    <location>
        <begin position="84"/>
        <end position="124"/>
    </location>
</feature>
<evidence type="ECO:0000313" key="3">
    <source>
        <dbReference type="Proteomes" id="UP000028524"/>
    </source>
</evidence>
<keyword evidence="3" id="KW-1185">Reference proteome</keyword>
<dbReference type="InParanoid" id="A0A084QCS1"/>
<gene>
    <name evidence="2" type="ORF">S40285_04178</name>
</gene>
<name>A0A084QCS1_STAC4</name>
<dbReference type="HOGENOM" id="CLU_1391041_0_0_1"/>
<dbReference type="AlphaFoldDB" id="A0A084QCS1"/>
<proteinExistence type="predicted"/>
<evidence type="ECO:0000313" key="2">
    <source>
        <dbReference type="EMBL" id="KFA61756.1"/>
    </source>
</evidence>